<protein>
    <submittedName>
        <fullName evidence="2">PE family protein</fullName>
    </submittedName>
</protein>
<proteinExistence type="predicted"/>
<accession>A0A1V3WSH6</accession>
<dbReference type="Gene3D" id="1.10.287.850">
    <property type="entry name" value="HP0062-like domain"/>
    <property type="match status" value="1"/>
</dbReference>
<dbReference type="FunFam" id="1.10.287.850:FF:000001">
    <property type="entry name" value="PE_PGRS39"/>
    <property type="match status" value="1"/>
</dbReference>
<evidence type="ECO:0000313" key="2">
    <source>
        <dbReference type="EMBL" id="OOK69698.1"/>
    </source>
</evidence>
<organism evidence="2 3">
    <name type="scientific">Mycobacterium kansasii</name>
    <dbReference type="NCBI Taxonomy" id="1768"/>
    <lineage>
        <taxon>Bacteria</taxon>
        <taxon>Bacillati</taxon>
        <taxon>Actinomycetota</taxon>
        <taxon>Actinomycetes</taxon>
        <taxon>Mycobacteriales</taxon>
        <taxon>Mycobacteriaceae</taxon>
        <taxon>Mycobacterium</taxon>
    </lineage>
</organism>
<dbReference type="SUPFAM" id="SSF140459">
    <property type="entry name" value="PE/PPE dimer-like"/>
    <property type="match status" value="1"/>
</dbReference>
<name>A0A1V3WSH6_MYCKA</name>
<evidence type="ECO:0000259" key="1">
    <source>
        <dbReference type="Pfam" id="PF00934"/>
    </source>
</evidence>
<sequence length="116" mass="11323">MSFVFAAPEALVAAAGDLATIGSTVGAANAAAAANTTSLLAAGADEVSAAIAALFGAHGQAYQVLSGQAAAFHQQFVQALTAGGTSYAAADYAAATPLQPSSMRSMRRSSPLPGVH</sequence>
<dbReference type="Proteomes" id="UP000188532">
    <property type="component" value="Unassembled WGS sequence"/>
</dbReference>
<feature type="domain" description="PE" evidence="1">
    <location>
        <begin position="4"/>
        <end position="93"/>
    </location>
</feature>
<comment type="caution">
    <text evidence="2">The sequence shown here is derived from an EMBL/GenBank/DDBJ whole genome shotgun (WGS) entry which is preliminary data.</text>
</comment>
<reference evidence="2 3" key="1">
    <citation type="submission" date="2017-02" db="EMBL/GenBank/DDBJ databases">
        <title>Complete genome sequences of Mycobacterium kansasii strains isolated from rhesus macaques.</title>
        <authorList>
            <person name="Panda A."/>
            <person name="Nagaraj S."/>
            <person name="Zhao X."/>
            <person name="Tettelin H."/>
            <person name="Detolla L.J."/>
        </authorList>
    </citation>
    <scope>NUCLEOTIDE SEQUENCE [LARGE SCALE GENOMIC DNA]</scope>
    <source>
        <strain evidence="2 3">11-3469</strain>
    </source>
</reference>
<dbReference type="EMBL" id="MVBN01000007">
    <property type="protein sequence ID" value="OOK69698.1"/>
    <property type="molecule type" value="Genomic_DNA"/>
</dbReference>
<dbReference type="InterPro" id="IPR038332">
    <property type="entry name" value="PPE_sf"/>
</dbReference>
<dbReference type="Pfam" id="PF00934">
    <property type="entry name" value="PE"/>
    <property type="match status" value="1"/>
</dbReference>
<dbReference type="AlphaFoldDB" id="A0A1V3WSH6"/>
<gene>
    <name evidence="2" type="ORF">BZL29_6102</name>
</gene>
<dbReference type="InterPro" id="IPR000084">
    <property type="entry name" value="PE-PGRS_N"/>
</dbReference>
<evidence type="ECO:0000313" key="3">
    <source>
        <dbReference type="Proteomes" id="UP000188532"/>
    </source>
</evidence>